<dbReference type="eggNOG" id="COG0631">
    <property type="taxonomic scope" value="Bacteria"/>
</dbReference>
<feature type="region of interest" description="Disordered" evidence="1">
    <location>
        <begin position="1"/>
        <end position="39"/>
    </location>
</feature>
<dbReference type="InterPro" id="IPR036457">
    <property type="entry name" value="PPM-type-like_dom_sf"/>
</dbReference>
<keyword evidence="4" id="KW-1185">Reference proteome</keyword>
<evidence type="ECO:0000313" key="3">
    <source>
        <dbReference type="EMBL" id="CCH32234.1"/>
    </source>
</evidence>
<feature type="compositionally biased region" description="Pro residues" evidence="1">
    <location>
        <begin position="10"/>
        <end position="20"/>
    </location>
</feature>
<evidence type="ECO:0000259" key="2">
    <source>
        <dbReference type="Pfam" id="PF13672"/>
    </source>
</evidence>
<dbReference type="SUPFAM" id="SSF81606">
    <property type="entry name" value="PP2C-like"/>
    <property type="match status" value="1"/>
</dbReference>
<dbReference type="BioCyc" id="SESP1179773:BN6_RS23995-MONOMER"/>
<reference evidence="3 4" key="1">
    <citation type="journal article" date="2012" name="BMC Genomics">
        <title>Complete genome sequence of Saccharothrix espanaensis DSM 44229T and comparison to the other completely sequenced Pseudonocardiaceae.</title>
        <authorList>
            <person name="Strobel T."/>
            <person name="Al-Dilaimi A."/>
            <person name="Blom J."/>
            <person name="Gessner A."/>
            <person name="Kalinowski J."/>
            <person name="Luzhetska M."/>
            <person name="Puhler A."/>
            <person name="Szczepanowski R."/>
            <person name="Bechthold A."/>
            <person name="Ruckert C."/>
        </authorList>
    </citation>
    <scope>NUCLEOTIDE SEQUENCE [LARGE SCALE GENOMIC DNA]</scope>
    <source>
        <strain evidence="4">ATCC 51144 / DSM 44229 / JCM 9112 / NBRC 15066 / NRRL 15764</strain>
    </source>
</reference>
<dbReference type="STRING" id="1179773.BN6_49650"/>
<sequence>MDTATEHPTDPPVAPAPAPAPQWRGGVRPYEVGDPGRAAGNVVPVPDPAGWDRRDTVLDGFALLEAPKKPIAEVRAASVRGLAHRHYGRVRQDEYGFRRTDDGRYFVIGVADGVSSGPMSHKAAILAARWATDKLAAALASTEPQRFPWGTFVQGVANRIERRGRDLLGREDADLREVAGHLATTVLYAVVDLQPVDGAHPVHLLSIGDTSAWVLRGGKRWEPQAAVKNDGADLHSGSVHALPVPPADLVPVRTTVAPGEALIVVTDGVGDPLGHGTGAVGAFLADAWAMPPASGLDFAAQTGFARKSFDDDRTAVGFWPVART</sequence>
<dbReference type="EMBL" id="HE804045">
    <property type="protein sequence ID" value="CCH32234.1"/>
    <property type="molecule type" value="Genomic_DNA"/>
</dbReference>
<name>K0K5T0_SACES</name>
<dbReference type="HOGENOM" id="CLU_026376_0_0_11"/>
<dbReference type="AlphaFoldDB" id="K0K5T0"/>
<dbReference type="OrthoDB" id="491589at2"/>
<dbReference type="RefSeq" id="WP_015102346.1">
    <property type="nucleotide sequence ID" value="NC_019673.1"/>
</dbReference>
<protein>
    <recommendedName>
        <fullName evidence="2">PPM-type phosphatase domain-containing protein</fullName>
    </recommendedName>
</protein>
<dbReference type="Gene3D" id="3.60.40.10">
    <property type="entry name" value="PPM-type phosphatase domain"/>
    <property type="match status" value="1"/>
</dbReference>
<dbReference type="Proteomes" id="UP000006281">
    <property type="component" value="Chromosome"/>
</dbReference>
<dbReference type="InterPro" id="IPR001932">
    <property type="entry name" value="PPM-type_phosphatase-like_dom"/>
</dbReference>
<dbReference type="Pfam" id="PF13672">
    <property type="entry name" value="PP2C_2"/>
    <property type="match status" value="1"/>
</dbReference>
<feature type="domain" description="PPM-type phosphatase" evidence="2">
    <location>
        <begin position="80"/>
        <end position="286"/>
    </location>
</feature>
<dbReference type="KEGG" id="sesp:BN6_49650"/>
<dbReference type="PATRIC" id="fig|1179773.3.peg.4982"/>
<proteinExistence type="predicted"/>
<gene>
    <name evidence="3" type="ordered locus">BN6_49650</name>
</gene>
<organism evidence="3 4">
    <name type="scientific">Saccharothrix espanaensis (strain ATCC 51144 / DSM 44229 / JCM 9112 / NBRC 15066 / NRRL 15764)</name>
    <dbReference type="NCBI Taxonomy" id="1179773"/>
    <lineage>
        <taxon>Bacteria</taxon>
        <taxon>Bacillati</taxon>
        <taxon>Actinomycetota</taxon>
        <taxon>Actinomycetes</taxon>
        <taxon>Pseudonocardiales</taxon>
        <taxon>Pseudonocardiaceae</taxon>
        <taxon>Saccharothrix</taxon>
    </lineage>
</organism>
<accession>K0K5T0</accession>
<evidence type="ECO:0000313" key="4">
    <source>
        <dbReference type="Proteomes" id="UP000006281"/>
    </source>
</evidence>
<evidence type="ECO:0000256" key="1">
    <source>
        <dbReference type="SAM" id="MobiDB-lite"/>
    </source>
</evidence>